<comment type="subcellular location">
    <subcellularLocation>
        <location evidence="2">Secreted</location>
    </subcellularLocation>
</comment>
<keyword evidence="7" id="KW-1185">Reference proteome</keyword>
<dbReference type="SUPFAM" id="SSF51120">
    <property type="entry name" value="beta-Roll"/>
    <property type="match status" value="2"/>
</dbReference>
<dbReference type="InterPro" id="IPR013858">
    <property type="entry name" value="Peptidase_M10B_C"/>
</dbReference>
<dbReference type="InterPro" id="IPR011049">
    <property type="entry name" value="Serralysin-like_metalloprot_C"/>
</dbReference>
<reference evidence="6 7" key="1">
    <citation type="journal article" date="2015" name="Genome Announc.">
        <title>Genome Assemblies of Three Soil-Associated Devosia species: D. insulae, D. limi, and D. soli.</title>
        <authorList>
            <person name="Hassan Y.I."/>
            <person name="Lepp D."/>
            <person name="Zhou T."/>
        </authorList>
    </citation>
    <scope>NUCLEOTIDE SEQUENCE [LARGE SCALE GENOMIC DNA]</scope>
    <source>
        <strain evidence="6 7">DS-56</strain>
    </source>
</reference>
<dbReference type="GO" id="GO:0005615">
    <property type="term" value="C:extracellular space"/>
    <property type="evidence" value="ECO:0007669"/>
    <property type="project" value="InterPro"/>
</dbReference>
<evidence type="ECO:0000256" key="4">
    <source>
        <dbReference type="ARBA" id="ARBA00022737"/>
    </source>
</evidence>
<evidence type="ECO:0000256" key="2">
    <source>
        <dbReference type="ARBA" id="ARBA00004613"/>
    </source>
</evidence>
<evidence type="ECO:0000313" key="6">
    <source>
        <dbReference type="EMBL" id="OEO31309.1"/>
    </source>
</evidence>
<protein>
    <recommendedName>
        <fullName evidence="5">Peptidase M10 serralysin C-terminal domain-containing protein</fullName>
    </recommendedName>
</protein>
<dbReference type="AlphaFoldDB" id="A0A1E5XRU5"/>
<name>A0A1E5XRU5_9HYPH</name>
<evidence type="ECO:0000259" key="5">
    <source>
        <dbReference type="Pfam" id="PF08548"/>
    </source>
</evidence>
<gene>
    <name evidence="6" type="ORF">VW23_016620</name>
</gene>
<dbReference type="GO" id="GO:0005509">
    <property type="term" value="F:calcium ion binding"/>
    <property type="evidence" value="ECO:0007669"/>
    <property type="project" value="InterPro"/>
</dbReference>
<dbReference type="OrthoDB" id="5618759at2"/>
<dbReference type="Gene3D" id="2.150.10.10">
    <property type="entry name" value="Serralysin-like metalloprotease, C-terminal"/>
    <property type="match status" value="1"/>
</dbReference>
<organism evidence="6 7">
    <name type="scientific">Devosia insulae DS-56</name>
    <dbReference type="NCBI Taxonomy" id="1116389"/>
    <lineage>
        <taxon>Bacteria</taxon>
        <taxon>Pseudomonadati</taxon>
        <taxon>Pseudomonadota</taxon>
        <taxon>Alphaproteobacteria</taxon>
        <taxon>Hyphomicrobiales</taxon>
        <taxon>Devosiaceae</taxon>
        <taxon>Devosia</taxon>
    </lineage>
</organism>
<accession>A0A1E5XRU5</accession>
<comment type="caution">
    <text evidence="6">The sequence shown here is derived from an EMBL/GenBank/DDBJ whole genome shotgun (WGS) entry which is preliminary data.</text>
</comment>
<dbReference type="Pfam" id="PF08548">
    <property type="entry name" value="Peptidase_M10_C"/>
    <property type="match status" value="1"/>
</dbReference>
<dbReference type="RefSeq" id="WP_069909451.1">
    <property type="nucleotide sequence ID" value="NZ_LAJE02000161.1"/>
</dbReference>
<proteinExistence type="predicted"/>
<dbReference type="PRINTS" id="PR00313">
    <property type="entry name" value="CABNDNGRPT"/>
</dbReference>
<evidence type="ECO:0000313" key="7">
    <source>
        <dbReference type="Proteomes" id="UP000095463"/>
    </source>
</evidence>
<evidence type="ECO:0000256" key="3">
    <source>
        <dbReference type="ARBA" id="ARBA00022525"/>
    </source>
</evidence>
<dbReference type="Proteomes" id="UP000095463">
    <property type="component" value="Unassembled WGS sequence"/>
</dbReference>
<keyword evidence="4" id="KW-0677">Repeat</keyword>
<comment type="cofactor">
    <cofactor evidence="1">
        <name>Ca(2+)</name>
        <dbReference type="ChEBI" id="CHEBI:29108"/>
    </cofactor>
</comment>
<dbReference type="InterPro" id="IPR018511">
    <property type="entry name" value="Hemolysin-typ_Ca-bd_CS"/>
</dbReference>
<dbReference type="EMBL" id="LAJE02000161">
    <property type="protein sequence ID" value="OEO31309.1"/>
    <property type="molecule type" value="Genomic_DNA"/>
</dbReference>
<sequence length="264" mass="28150">MAYIMGTDAPETLTGSDANDAILGFAGDDHIIGLGGSDQLFGHGGADLLEGGLGDDIYQLIDDRSDTIIDIGGVDTIRATVAIDLEDYPEIENLTMAIDYSGRSLLGNASDNELIDWGGSNRLDGRDGDDYLNAGAGNDLLIGGLGTEFMLGGQGRDRFDFRSVEEIGAGETTRDVIWDFKPTADKINLGSIDANEQFAGNQAFQLLGFAEFTGKAGELRWVYDQRADLSAVTLVEGDTDGDGVADFQLELNGRLPMYAADFIL</sequence>
<keyword evidence="3" id="KW-0964">Secreted</keyword>
<dbReference type="PROSITE" id="PS00330">
    <property type="entry name" value="HEMOLYSIN_CALCIUM"/>
    <property type="match status" value="1"/>
</dbReference>
<evidence type="ECO:0000256" key="1">
    <source>
        <dbReference type="ARBA" id="ARBA00001913"/>
    </source>
</evidence>
<dbReference type="Pfam" id="PF00353">
    <property type="entry name" value="HemolysinCabind"/>
    <property type="match status" value="2"/>
</dbReference>
<dbReference type="InterPro" id="IPR001343">
    <property type="entry name" value="Hemolysn_Ca-bd"/>
</dbReference>
<feature type="domain" description="Peptidase M10 serralysin C-terminal" evidence="5">
    <location>
        <begin position="134"/>
        <end position="263"/>
    </location>
</feature>